<evidence type="ECO:0000313" key="1">
    <source>
        <dbReference type="EMBL" id="CUO23435.1"/>
    </source>
</evidence>
<protein>
    <submittedName>
        <fullName evidence="1">Protein of uncharacterized function (DUF2442)</fullName>
    </submittedName>
</protein>
<evidence type="ECO:0000313" key="2">
    <source>
        <dbReference type="Proteomes" id="UP000095488"/>
    </source>
</evidence>
<gene>
    <name evidence="1" type="ORF">ERS852473_02263</name>
</gene>
<keyword evidence="2" id="KW-1185">Reference proteome</keyword>
<sequence length="86" mass="9852">MSNFISNKIKEIKIDSDDYLLIVLFANGITKVVDFKEKLKDDMYLDLKNKVLFAQAKVDAGGYGVSWNDDIDISEYELWNIGTLKN</sequence>
<dbReference type="RefSeq" id="WP_055260240.1">
    <property type="nucleotide sequence ID" value="NZ_CABIXL010000012.1"/>
</dbReference>
<dbReference type="EMBL" id="CYZR01000012">
    <property type="protein sequence ID" value="CUO23435.1"/>
    <property type="molecule type" value="Genomic_DNA"/>
</dbReference>
<dbReference type="Proteomes" id="UP000095488">
    <property type="component" value="Unassembled WGS sequence"/>
</dbReference>
<name>A0ABM9UU94_SARVE</name>
<reference evidence="1 2" key="1">
    <citation type="submission" date="2015-09" db="EMBL/GenBank/DDBJ databases">
        <authorList>
            <consortium name="Pathogen Informatics"/>
        </authorList>
    </citation>
    <scope>NUCLEOTIDE SEQUENCE [LARGE SCALE GENOMIC DNA]</scope>
    <source>
        <strain evidence="1 2">2789STDY5834858</strain>
    </source>
</reference>
<organism evidence="1 2">
    <name type="scientific">Sarcina ventriculi</name>
    <name type="common">Clostridium ventriculi</name>
    <dbReference type="NCBI Taxonomy" id="1267"/>
    <lineage>
        <taxon>Bacteria</taxon>
        <taxon>Bacillati</taxon>
        <taxon>Bacillota</taxon>
        <taxon>Clostridia</taxon>
        <taxon>Eubacteriales</taxon>
        <taxon>Clostridiaceae</taxon>
        <taxon>Sarcina</taxon>
    </lineage>
</organism>
<dbReference type="Pfam" id="PF10387">
    <property type="entry name" value="DUF2442"/>
    <property type="match status" value="1"/>
</dbReference>
<dbReference type="SUPFAM" id="SSF143880">
    <property type="entry name" value="NE0471 N-terminal domain-like"/>
    <property type="match status" value="1"/>
</dbReference>
<accession>A0ABM9UU94</accession>
<proteinExistence type="predicted"/>
<comment type="caution">
    <text evidence="1">The sequence shown here is derived from an EMBL/GenBank/DDBJ whole genome shotgun (WGS) entry which is preliminary data.</text>
</comment>
<dbReference type="InterPro" id="IPR018841">
    <property type="entry name" value="DUF2442"/>
</dbReference>
<dbReference type="InterPro" id="IPR036782">
    <property type="entry name" value="NE0471-like_N"/>
</dbReference>
<dbReference type="Gene3D" id="3.30.2020.10">
    <property type="entry name" value="NE0471-like N-terminal domain"/>
    <property type="match status" value="1"/>
</dbReference>